<evidence type="ECO:0000259" key="7">
    <source>
        <dbReference type="Pfam" id="PF02706"/>
    </source>
</evidence>
<keyword evidence="4 6" id="KW-1133">Transmembrane helix</keyword>
<gene>
    <name evidence="8" type="ORF">XD72_2065</name>
</gene>
<dbReference type="AlphaFoldDB" id="A0A117LF13"/>
<organism evidence="8 9">
    <name type="scientific">Methanothrix harundinacea</name>
    <dbReference type="NCBI Taxonomy" id="301375"/>
    <lineage>
        <taxon>Archaea</taxon>
        <taxon>Methanobacteriati</taxon>
        <taxon>Methanobacteriota</taxon>
        <taxon>Stenosarchaea group</taxon>
        <taxon>Methanomicrobia</taxon>
        <taxon>Methanotrichales</taxon>
        <taxon>Methanotrichaceae</taxon>
        <taxon>Methanothrix</taxon>
    </lineage>
</organism>
<dbReference type="PANTHER" id="PTHR32309">
    <property type="entry name" value="TYROSINE-PROTEIN KINASE"/>
    <property type="match status" value="1"/>
</dbReference>
<dbReference type="Proteomes" id="UP000057043">
    <property type="component" value="Unassembled WGS sequence"/>
</dbReference>
<evidence type="ECO:0000256" key="2">
    <source>
        <dbReference type="ARBA" id="ARBA00022475"/>
    </source>
</evidence>
<feature type="domain" description="Polysaccharide chain length determinant N-terminal" evidence="7">
    <location>
        <begin position="3"/>
        <end position="83"/>
    </location>
</feature>
<evidence type="ECO:0000256" key="6">
    <source>
        <dbReference type="SAM" id="Phobius"/>
    </source>
</evidence>
<evidence type="ECO:0000256" key="3">
    <source>
        <dbReference type="ARBA" id="ARBA00022692"/>
    </source>
</evidence>
<feature type="transmembrane region" description="Helical" evidence="6">
    <location>
        <begin position="244"/>
        <end position="264"/>
    </location>
</feature>
<dbReference type="Pfam" id="PF02706">
    <property type="entry name" value="Wzz"/>
    <property type="match status" value="1"/>
</dbReference>
<dbReference type="EMBL" id="LGFT01000064">
    <property type="protein sequence ID" value="KUK43572.1"/>
    <property type="molecule type" value="Genomic_DNA"/>
</dbReference>
<keyword evidence="2" id="KW-1003">Cell membrane</keyword>
<evidence type="ECO:0000313" key="9">
    <source>
        <dbReference type="Proteomes" id="UP000057043"/>
    </source>
</evidence>
<evidence type="ECO:0000313" key="8">
    <source>
        <dbReference type="EMBL" id="KUK43572.1"/>
    </source>
</evidence>
<feature type="transmembrane region" description="Helical" evidence="6">
    <location>
        <begin position="21"/>
        <end position="40"/>
    </location>
</feature>
<reference evidence="8 9" key="1">
    <citation type="journal article" date="2015" name="MBio">
        <title>Genome-Resolved Metagenomic Analysis Reveals Roles for Candidate Phyla and Other Microbial Community Members in Biogeochemical Transformations in Oil Reservoirs.</title>
        <authorList>
            <person name="Hu P."/>
            <person name="Tom L."/>
            <person name="Singh A."/>
            <person name="Thomas B.C."/>
            <person name="Baker B.J."/>
            <person name="Piceno Y.M."/>
            <person name="Andersen G.L."/>
            <person name="Banfield J.F."/>
        </authorList>
    </citation>
    <scope>NUCLEOTIDE SEQUENCE [LARGE SCALE GENOMIC DNA]</scope>
    <source>
        <strain evidence="8">57_489</strain>
    </source>
</reference>
<accession>A0A117LF13</accession>
<proteinExistence type="predicted"/>
<protein>
    <submittedName>
        <fullName evidence="8">Lipopolysaccharide biosynthesi</fullName>
    </submittedName>
</protein>
<dbReference type="InterPro" id="IPR003856">
    <property type="entry name" value="LPS_length_determ_N"/>
</dbReference>
<dbReference type="PATRIC" id="fig|301375.7.peg.278"/>
<dbReference type="GO" id="GO:0004713">
    <property type="term" value="F:protein tyrosine kinase activity"/>
    <property type="evidence" value="ECO:0007669"/>
    <property type="project" value="TreeGrafter"/>
</dbReference>
<dbReference type="GO" id="GO:0005886">
    <property type="term" value="C:plasma membrane"/>
    <property type="evidence" value="ECO:0007669"/>
    <property type="project" value="UniProtKB-SubCell"/>
</dbReference>
<evidence type="ECO:0000256" key="5">
    <source>
        <dbReference type="ARBA" id="ARBA00023136"/>
    </source>
</evidence>
<sequence>MEDEIYLSDIFRVLWKNRYMIIGIFAIFVLVAGVISFAVMSPSYRSSAIVALGNFGDPIYASQDSATAIMQSDEYMLDVIDELDFEVPPEEFRTFKRRIEIEPVEGSSSLIVISAETKEKQEGKEIVETIVQLFSQMSEESYNRQQKILSDSLANIKMRLETTELDLGQTREVLRSIEDLPMTSTSDKELRISRTLEYLQGGESRRSTLLDRELELEKQLTLLRHLDVVQETREPIAPIESKKVLMIAVAGMLGLMVGVLAAFMRERLRRPVE</sequence>
<comment type="caution">
    <text evidence="8">The sequence shown here is derived from an EMBL/GenBank/DDBJ whole genome shotgun (WGS) entry which is preliminary data.</text>
</comment>
<dbReference type="InterPro" id="IPR050445">
    <property type="entry name" value="Bact_polysacc_biosynth/exp"/>
</dbReference>
<comment type="subcellular location">
    <subcellularLocation>
        <location evidence="1">Cell membrane</location>
        <topology evidence="1">Multi-pass membrane protein</topology>
    </subcellularLocation>
</comment>
<dbReference type="PANTHER" id="PTHR32309:SF13">
    <property type="entry name" value="FERRIC ENTEROBACTIN TRANSPORT PROTEIN FEPE"/>
    <property type="match status" value="1"/>
</dbReference>
<name>A0A117LF13_9EURY</name>
<evidence type="ECO:0000256" key="4">
    <source>
        <dbReference type="ARBA" id="ARBA00022989"/>
    </source>
</evidence>
<keyword evidence="5 6" id="KW-0472">Membrane</keyword>
<keyword evidence="3 6" id="KW-0812">Transmembrane</keyword>
<evidence type="ECO:0000256" key="1">
    <source>
        <dbReference type="ARBA" id="ARBA00004651"/>
    </source>
</evidence>